<feature type="domain" description="Reverse transcriptase/retrotransposon-derived protein RNase H-like" evidence="1">
    <location>
        <begin position="167"/>
        <end position="225"/>
    </location>
</feature>
<dbReference type="Gene3D" id="3.30.70.270">
    <property type="match status" value="1"/>
</dbReference>
<organism evidence="2">
    <name type="scientific">Sesamum calycinum</name>
    <dbReference type="NCBI Taxonomy" id="2727403"/>
    <lineage>
        <taxon>Eukaryota</taxon>
        <taxon>Viridiplantae</taxon>
        <taxon>Streptophyta</taxon>
        <taxon>Embryophyta</taxon>
        <taxon>Tracheophyta</taxon>
        <taxon>Spermatophyta</taxon>
        <taxon>Magnoliopsida</taxon>
        <taxon>eudicotyledons</taxon>
        <taxon>Gunneridae</taxon>
        <taxon>Pentapetalae</taxon>
        <taxon>asterids</taxon>
        <taxon>lamiids</taxon>
        <taxon>Lamiales</taxon>
        <taxon>Pedaliaceae</taxon>
        <taxon>Sesamum</taxon>
    </lineage>
</organism>
<dbReference type="AlphaFoldDB" id="A0AAW2SGI1"/>
<sequence length="238" mass="27143">MDKWEIRRAADGSKLVSNLRCPRFSWEVQEHKFTHPIRLLKLEGYDLVLGCDWLSNCHPIELESINSRKQHPYRYAYGQKTEIDKNVKEMLHSGIINPSQSSFASPMLLVKKRMEAGDFVLTTVKGGVPRAYQWRVLPQTHRRLNKVYYGVISKPLTALLKNDAFEWNLEAEMAFNQLKKVMTTAPVLAMPDFFQPFVVETNACGKGIGVILMQGGKPIPYLSKAPTTKNLVVFIEGF</sequence>
<dbReference type="InterPro" id="IPR051320">
    <property type="entry name" value="Viral_Replic_Matur_Polypro"/>
</dbReference>
<evidence type="ECO:0000259" key="1">
    <source>
        <dbReference type="Pfam" id="PF17919"/>
    </source>
</evidence>
<dbReference type="InterPro" id="IPR043128">
    <property type="entry name" value="Rev_trsase/Diguanyl_cyclase"/>
</dbReference>
<comment type="caution">
    <text evidence="2">The sequence shown here is derived from an EMBL/GenBank/DDBJ whole genome shotgun (WGS) entry which is preliminary data.</text>
</comment>
<dbReference type="PANTHER" id="PTHR33064:SF40">
    <property type="entry name" value="REVERSE TRANSCRIPTASE_RETROTRANSPOSON-DERIVED PROTEIN RNASE H-LIKE DOMAIN-CONTAINING PROTEIN"/>
    <property type="match status" value="1"/>
</dbReference>
<dbReference type="InterPro" id="IPR041577">
    <property type="entry name" value="RT_RNaseH_2"/>
</dbReference>
<dbReference type="Gene3D" id="3.10.10.10">
    <property type="entry name" value="HIV Type 1 Reverse Transcriptase, subunit A, domain 1"/>
    <property type="match status" value="1"/>
</dbReference>
<dbReference type="Pfam" id="PF17919">
    <property type="entry name" value="RT_RNaseH_2"/>
    <property type="match status" value="1"/>
</dbReference>
<dbReference type="PANTHER" id="PTHR33064">
    <property type="entry name" value="POL PROTEIN"/>
    <property type="match status" value="1"/>
</dbReference>
<evidence type="ECO:0000313" key="2">
    <source>
        <dbReference type="EMBL" id="KAL0391249.1"/>
    </source>
</evidence>
<gene>
    <name evidence="2" type="ORF">Scaly_0482000</name>
</gene>
<dbReference type="EMBL" id="JACGWM010000002">
    <property type="protein sequence ID" value="KAL0391249.1"/>
    <property type="molecule type" value="Genomic_DNA"/>
</dbReference>
<dbReference type="InterPro" id="IPR043502">
    <property type="entry name" value="DNA/RNA_pol_sf"/>
</dbReference>
<accession>A0AAW2SGI1</accession>
<reference evidence="2" key="1">
    <citation type="submission" date="2020-06" db="EMBL/GenBank/DDBJ databases">
        <authorList>
            <person name="Li T."/>
            <person name="Hu X."/>
            <person name="Zhang T."/>
            <person name="Song X."/>
            <person name="Zhang H."/>
            <person name="Dai N."/>
            <person name="Sheng W."/>
            <person name="Hou X."/>
            <person name="Wei L."/>
        </authorList>
    </citation>
    <scope>NUCLEOTIDE SEQUENCE</scope>
    <source>
        <strain evidence="2">KEN8</strain>
        <tissue evidence="2">Leaf</tissue>
    </source>
</reference>
<dbReference type="Pfam" id="PF08284">
    <property type="entry name" value="RVP_2"/>
    <property type="match status" value="1"/>
</dbReference>
<dbReference type="CDD" id="cd00303">
    <property type="entry name" value="retropepsin_like"/>
    <property type="match status" value="1"/>
</dbReference>
<name>A0AAW2SGI1_9LAMI</name>
<protein>
    <recommendedName>
        <fullName evidence="1">Reverse transcriptase/retrotransposon-derived protein RNase H-like domain-containing protein</fullName>
    </recommendedName>
</protein>
<dbReference type="SUPFAM" id="SSF56672">
    <property type="entry name" value="DNA/RNA polymerases"/>
    <property type="match status" value="1"/>
</dbReference>
<reference evidence="2" key="2">
    <citation type="journal article" date="2024" name="Plant">
        <title>Genomic evolution and insights into agronomic trait innovations of Sesamum species.</title>
        <authorList>
            <person name="Miao H."/>
            <person name="Wang L."/>
            <person name="Qu L."/>
            <person name="Liu H."/>
            <person name="Sun Y."/>
            <person name="Le M."/>
            <person name="Wang Q."/>
            <person name="Wei S."/>
            <person name="Zheng Y."/>
            <person name="Lin W."/>
            <person name="Duan Y."/>
            <person name="Cao H."/>
            <person name="Xiong S."/>
            <person name="Wang X."/>
            <person name="Wei L."/>
            <person name="Li C."/>
            <person name="Ma Q."/>
            <person name="Ju M."/>
            <person name="Zhao R."/>
            <person name="Li G."/>
            <person name="Mu C."/>
            <person name="Tian Q."/>
            <person name="Mei H."/>
            <person name="Zhang T."/>
            <person name="Gao T."/>
            <person name="Zhang H."/>
        </authorList>
    </citation>
    <scope>NUCLEOTIDE SEQUENCE</scope>
    <source>
        <strain evidence="2">KEN8</strain>
    </source>
</reference>
<proteinExistence type="predicted"/>